<dbReference type="HOGENOM" id="CLU_373382_0_0_1"/>
<feature type="region of interest" description="Disordered" evidence="1">
    <location>
        <begin position="644"/>
        <end position="678"/>
    </location>
</feature>
<feature type="region of interest" description="Disordered" evidence="1">
    <location>
        <begin position="708"/>
        <end position="744"/>
    </location>
</feature>
<evidence type="ECO:0000256" key="1">
    <source>
        <dbReference type="SAM" id="MobiDB-lite"/>
    </source>
</evidence>
<evidence type="ECO:0000313" key="4">
    <source>
        <dbReference type="Proteomes" id="UP000030653"/>
    </source>
</evidence>
<reference evidence="3 4" key="1">
    <citation type="journal article" date="2012" name="Science">
        <title>The Paleozoic origin of enzymatic lignin decomposition reconstructed from 31 fungal genomes.</title>
        <authorList>
            <person name="Floudas D."/>
            <person name="Binder M."/>
            <person name="Riley R."/>
            <person name="Barry K."/>
            <person name="Blanchette R.A."/>
            <person name="Henrissat B."/>
            <person name="Martinez A.T."/>
            <person name="Otillar R."/>
            <person name="Spatafora J.W."/>
            <person name="Yadav J.S."/>
            <person name="Aerts A."/>
            <person name="Benoit I."/>
            <person name="Boyd A."/>
            <person name="Carlson A."/>
            <person name="Copeland A."/>
            <person name="Coutinho P.M."/>
            <person name="de Vries R.P."/>
            <person name="Ferreira P."/>
            <person name="Findley K."/>
            <person name="Foster B."/>
            <person name="Gaskell J."/>
            <person name="Glotzer D."/>
            <person name="Gorecki P."/>
            <person name="Heitman J."/>
            <person name="Hesse C."/>
            <person name="Hori C."/>
            <person name="Igarashi K."/>
            <person name="Jurgens J.A."/>
            <person name="Kallen N."/>
            <person name="Kersten P."/>
            <person name="Kohler A."/>
            <person name="Kuees U."/>
            <person name="Kumar T.K.A."/>
            <person name="Kuo A."/>
            <person name="LaButti K."/>
            <person name="Larrondo L.F."/>
            <person name="Lindquist E."/>
            <person name="Ling A."/>
            <person name="Lombard V."/>
            <person name="Lucas S."/>
            <person name="Lundell T."/>
            <person name="Martin R."/>
            <person name="McLaughlin D.J."/>
            <person name="Morgenstern I."/>
            <person name="Morin E."/>
            <person name="Murat C."/>
            <person name="Nagy L.G."/>
            <person name="Nolan M."/>
            <person name="Ohm R.A."/>
            <person name="Patyshakuliyeva A."/>
            <person name="Rokas A."/>
            <person name="Ruiz-Duenas F.J."/>
            <person name="Sabat G."/>
            <person name="Salamov A."/>
            <person name="Samejima M."/>
            <person name="Schmutz J."/>
            <person name="Slot J.C."/>
            <person name="St John F."/>
            <person name="Stenlid J."/>
            <person name="Sun H."/>
            <person name="Sun S."/>
            <person name="Syed K."/>
            <person name="Tsang A."/>
            <person name="Wiebenga A."/>
            <person name="Young D."/>
            <person name="Pisabarro A."/>
            <person name="Eastwood D.C."/>
            <person name="Martin F."/>
            <person name="Cullen D."/>
            <person name="Grigoriev I.V."/>
            <person name="Hibbett D.S."/>
        </authorList>
    </citation>
    <scope>NUCLEOTIDE SEQUENCE [LARGE SCALE GENOMIC DNA]</scope>
    <source>
        <strain evidence="3 4">DJM-731 SS1</strain>
    </source>
</reference>
<dbReference type="AlphaFoldDB" id="M5GCS1"/>
<feature type="compositionally biased region" description="Low complexity" evidence="1">
    <location>
        <begin position="24"/>
        <end position="55"/>
    </location>
</feature>
<feature type="region of interest" description="Disordered" evidence="1">
    <location>
        <begin position="18"/>
        <end position="102"/>
    </location>
</feature>
<evidence type="ECO:0000259" key="2">
    <source>
        <dbReference type="Pfam" id="PF19189"/>
    </source>
</evidence>
<proteinExistence type="predicted"/>
<dbReference type="InterPro" id="IPR040009">
    <property type="entry name" value="Mtf2/C5D6.12-like"/>
</dbReference>
<feature type="compositionally biased region" description="Low complexity" evidence="1">
    <location>
        <begin position="67"/>
        <end position="81"/>
    </location>
</feature>
<feature type="compositionally biased region" description="Basic and acidic residues" evidence="1">
    <location>
        <begin position="239"/>
        <end position="250"/>
    </location>
</feature>
<sequence>MASPCHFIDLASPALSPTAPIFPWPNSQQPQQSTQSTPLPQAQPTTQATVTDAPAPLSPSTSKSSNPAWASLIPSASPASADRPTAALVLPSPRNHAASAAVWAKRRGEGIHKGSGFFTSQPTGFFSGLRSNRRGFATSAVLRNSGAGARKDAEPEKESVEQDQSQSDPSRPIAHTDLFKDWSDLISSAPMPTVLPSPAGERLAHRWEQSRKRQRQTLTNREKASFHDMFDLLFSAMKEDKESRRGLRSDYEEEGEDGMVPELPPMEELPGDQDQPGGSRLFSPTPRPSGRTESADYAFTAPPGLALKPTTPSNMRFLDQPSDLDRLYGSLTSFNQRMRAEQALSKKTAEEVDRKNEQLHLCATDLELLRYALDEIFPRPEDHTAPEAYPILLAGLMRLLRVKYGDPSLALAVFAYARGLSVTSYAFGCTTPAYNELLRTRWEGFRNLRATLDALEEMRLNGVACDKETRVIVEMVRREVGQGVSPEAARIVNRMEALVNESLSDQAEKKQTKEPGLALGPRALGTRDGAYSNTEARSNLLQPRRLHPGERWRPASARGKEIGSHSALSGEAAEERRPPHAFRHRHDRPRWDDWKFTKPSLALASDGEGKDVGLNQEAEQWGTPEQDREDGLGFDDIWEERIRNKRHPSGTASATGPVFTEPTRGNEQGKSSLDVFPEGAFKAPTGMASLELGKGVVSRALPEREERGVGVMTSFGEDFGEYDLPENFEEESDWDDGDIKNKEW</sequence>
<dbReference type="Pfam" id="PF19189">
    <property type="entry name" value="Mtf2"/>
    <property type="match status" value="1"/>
</dbReference>
<accession>M5GCS1</accession>
<feature type="compositionally biased region" description="Acidic residues" evidence="1">
    <location>
        <begin position="718"/>
        <end position="736"/>
    </location>
</feature>
<dbReference type="RefSeq" id="XP_040630921.1">
    <property type="nucleotide sequence ID" value="XM_040777551.1"/>
</dbReference>
<dbReference type="OrthoDB" id="2444174at2759"/>
<dbReference type="InterPro" id="IPR043837">
    <property type="entry name" value="Mtf2-like_C"/>
</dbReference>
<feature type="compositionally biased region" description="Basic and acidic residues" evidence="1">
    <location>
        <begin position="202"/>
        <end position="211"/>
    </location>
</feature>
<dbReference type="GO" id="GO:0005739">
    <property type="term" value="C:mitochondrion"/>
    <property type="evidence" value="ECO:0007669"/>
    <property type="project" value="InterPro"/>
</dbReference>
<protein>
    <recommendedName>
        <fullName evidence="2">Mtf2-like C-terminal domain-containing protein</fullName>
    </recommendedName>
</protein>
<name>M5GCS1_DACPD</name>
<feature type="compositionally biased region" description="Basic and acidic residues" evidence="1">
    <location>
        <begin position="149"/>
        <end position="160"/>
    </location>
</feature>
<feature type="compositionally biased region" description="Basic and acidic residues" evidence="1">
    <location>
        <begin position="547"/>
        <end position="563"/>
    </location>
</feature>
<feature type="compositionally biased region" description="Polar residues" evidence="1">
    <location>
        <begin position="531"/>
        <end position="541"/>
    </location>
</feature>
<evidence type="ECO:0000313" key="3">
    <source>
        <dbReference type="EMBL" id="EJU04027.1"/>
    </source>
</evidence>
<gene>
    <name evidence="3" type="ORF">DACRYDRAFT_98845</name>
</gene>
<feature type="domain" description="Mtf2-like C-terminal" evidence="2">
    <location>
        <begin position="349"/>
        <end position="497"/>
    </location>
</feature>
<feature type="region of interest" description="Disordered" evidence="1">
    <location>
        <begin position="503"/>
        <end position="586"/>
    </location>
</feature>
<keyword evidence="4" id="KW-1185">Reference proteome</keyword>
<dbReference type="GeneID" id="63692613"/>
<dbReference type="Proteomes" id="UP000030653">
    <property type="component" value="Unassembled WGS sequence"/>
</dbReference>
<dbReference type="PANTHER" id="PTHR39468">
    <property type="entry name" value="CHROMOSOME 7, WHOLE GENOME SHOTGUN SEQUENCE"/>
    <property type="match status" value="1"/>
</dbReference>
<feature type="region of interest" description="Disordered" evidence="1">
    <location>
        <begin position="142"/>
        <end position="222"/>
    </location>
</feature>
<feature type="region of interest" description="Disordered" evidence="1">
    <location>
        <begin position="239"/>
        <end position="297"/>
    </location>
</feature>
<dbReference type="STRING" id="1858805.M5GCS1"/>
<dbReference type="EMBL" id="JH795858">
    <property type="protein sequence ID" value="EJU04027.1"/>
    <property type="molecule type" value="Genomic_DNA"/>
</dbReference>
<dbReference type="PANTHER" id="PTHR39468:SF1">
    <property type="entry name" value="MTF2-LIKE C-TERMINAL DOMAIN-CONTAINING PROTEIN"/>
    <property type="match status" value="1"/>
</dbReference>
<organism evidence="3 4">
    <name type="scientific">Dacryopinax primogenitus (strain DJM 731)</name>
    <name type="common">Brown rot fungus</name>
    <dbReference type="NCBI Taxonomy" id="1858805"/>
    <lineage>
        <taxon>Eukaryota</taxon>
        <taxon>Fungi</taxon>
        <taxon>Dikarya</taxon>
        <taxon>Basidiomycota</taxon>
        <taxon>Agaricomycotina</taxon>
        <taxon>Dacrymycetes</taxon>
        <taxon>Dacrymycetales</taxon>
        <taxon>Dacrymycetaceae</taxon>
        <taxon>Dacryopinax</taxon>
    </lineage>
</organism>